<proteinExistence type="predicted"/>
<dbReference type="InterPro" id="IPR001343">
    <property type="entry name" value="Hemolysn_Ca-bd"/>
</dbReference>
<evidence type="ECO:0000313" key="5">
    <source>
        <dbReference type="Proteomes" id="UP000606721"/>
    </source>
</evidence>
<name>A0ABR8BUM5_APHFL</name>
<accession>A0ABR8BUM5</accession>
<keyword evidence="2" id="KW-0964">Secreted</keyword>
<dbReference type="InterPro" id="IPR018511">
    <property type="entry name" value="Hemolysin-typ_Ca-bd_CS"/>
</dbReference>
<dbReference type="Gene3D" id="2.150.10.10">
    <property type="entry name" value="Serralysin-like metalloprotease, C-terminal"/>
    <property type="match status" value="2"/>
</dbReference>
<dbReference type="Gene3D" id="3.40.190.10">
    <property type="entry name" value="Periplasmic binding protein-like II"/>
    <property type="match status" value="1"/>
</dbReference>
<evidence type="ECO:0000256" key="3">
    <source>
        <dbReference type="SAM" id="MobiDB-lite"/>
    </source>
</evidence>
<dbReference type="EMBL" id="JACJQT010000014">
    <property type="protein sequence ID" value="MBD2278126.1"/>
    <property type="molecule type" value="Genomic_DNA"/>
</dbReference>
<organism evidence="4 5">
    <name type="scientific">Aphanizomenon flos-aquae FACHB-1040</name>
    <dbReference type="NCBI Taxonomy" id="2692887"/>
    <lineage>
        <taxon>Bacteria</taxon>
        <taxon>Bacillati</taxon>
        <taxon>Cyanobacteriota</taxon>
        <taxon>Cyanophyceae</taxon>
        <taxon>Nostocales</taxon>
        <taxon>Aphanizomenonaceae</taxon>
        <taxon>Aphanizomenon</taxon>
    </lineage>
</organism>
<evidence type="ECO:0000256" key="2">
    <source>
        <dbReference type="ARBA" id="ARBA00022525"/>
    </source>
</evidence>
<dbReference type="PRINTS" id="PR00313">
    <property type="entry name" value="CABNDNGRPT"/>
</dbReference>
<comment type="subcellular location">
    <subcellularLocation>
        <location evidence="1">Secreted</location>
    </subcellularLocation>
</comment>
<dbReference type="PANTHER" id="PTHR38340:SF1">
    <property type="entry name" value="S-LAYER PROTEIN"/>
    <property type="match status" value="1"/>
</dbReference>
<dbReference type="Proteomes" id="UP000606721">
    <property type="component" value="Unassembled WGS sequence"/>
</dbReference>
<sequence length="378" mass="39992">MIAGTINNDILTGTDQSEWLKGSYGNDQIFGLGNNDKIDGGFGNDILHGGSGNDIIAGQFGADQLWGEDGNDLLQGGTGNDILNGGAGSDVINGGEGDDQLTGDVGNDQLEGDAGNDLINGNADNDWLSGGIGNDILIGGAGDDVVSGGIGADQFVITSGNDGFDIFSDFNPAEGDRIVIDSKQFDSFDLSKLTFAHGFLKYDGQNLALIQNQGNIYALLNLKSVVDVVPDLTFPTVFPANSNILTTGDIPSLATLTHTTVDPTQSEGLLGKILTRGHIKVAIAQNTPQWQKEQAKALAAVLFGDSQALQYVTLDEKDIFAAVTTQQVDISAHLFPNTYENQIDFAPATFYSMTVKLLLLKIIVISLNLKIYRMSPSE</sequence>
<dbReference type="InterPro" id="IPR050557">
    <property type="entry name" value="RTX_toxin/Mannuronan_C5-epim"/>
</dbReference>
<dbReference type="Pfam" id="PF00353">
    <property type="entry name" value="HemolysinCabind"/>
    <property type="match status" value="3"/>
</dbReference>
<dbReference type="PROSITE" id="PS00330">
    <property type="entry name" value="HEMOLYSIN_CALCIUM"/>
    <property type="match status" value="2"/>
</dbReference>
<evidence type="ECO:0000313" key="4">
    <source>
        <dbReference type="EMBL" id="MBD2278126.1"/>
    </source>
</evidence>
<dbReference type="PANTHER" id="PTHR38340">
    <property type="entry name" value="S-LAYER PROTEIN"/>
    <property type="match status" value="1"/>
</dbReference>
<dbReference type="RefSeq" id="WP_190382668.1">
    <property type="nucleotide sequence ID" value="NZ_JACJQT010000014.1"/>
</dbReference>
<dbReference type="SUPFAM" id="SSF51120">
    <property type="entry name" value="beta-Roll"/>
    <property type="match status" value="2"/>
</dbReference>
<protein>
    <recommendedName>
        <fullName evidence="6">Alkaline phosphatase</fullName>
    </recommendedName>
</protein>
<reference evidence="4 5" key="1">
    <citation type="journal article" date="2020" name="ISME J.">
        <title>Comparative genomics reveals insights into cyanobacterial evolution and habitat adaptation.</title>
        <authorList>
            <person name="Chen M.Y."/>
            <person name="Teng W.K."/>
            <person name="Zhao L."/>
            <person name="Hu C.X."/>
            <person name="Zhou Y.K."/>
            <person name="Han B.P."/>
            <person name="Song L.R."/>
            <person name="Shu W.S."/>
        </authorList>
    </citation>
    <scope>NUCLEOTIDE SEQUENCE [LARGE SCALE GENOMIC DNA]</scope>
    <source>
        <strain evidence="4 5">FACHB-1040</strain>
    </source>
</reference>
<dbReference type="InterPro" id="IPR011049">
    <property type="entry name" value="Serralysin-like_metalloprot_C"/>
</dbReference>
<evidence type="ECO:0008006" key="6">
    <source>
        <dbReference type="Google" id="ProtNLM"/>
    </source>
</evidence>
<feature type="region of interest" description="Disordered" evidence="3">
    <location>
        <begin position="85"/>
        <end position="105"/>
    </location>
</feature>
<keyword evidence="5" id="KW-1185">Reference proteome</keyword>
<evidence type="ECO:0000256" key="1">
    <source>
        <dbReference type="ARBA" id="ARBA00004613"/>
    </source>
</evidence>
<comment type="caution">
    <text evidence="4">The sequence shown here is derived from an EMBL/GenBank/DDBJ whole genome shotgun (WGS) entry which is preliminary data.</text>
</comment>
<gene>
    <name evidence="4" type="ORF">H6F99_07365</name>
</gene>